<evidence type="ECO:0000256" key="5">
    <source>
        <dbReference type="ARBA" id="ARBA00022989"/>
    </source>
</evidence>
<proteinExistence type="predicted"/>
<evidence type="ECO:0000256" key="2">
    <source>
        <dbReference type="ARBA" id="ARBA00022692"/>
    </source>
</evidence>
<dbReference type="Gene3D" id="1.25.40.10">
    <property type="entry name" value="Tetratricopeptide repeat domain"/>
    <property type="match status" value="1"/>
</dbReference>
<dbReference type="InterPro" id="IPR011990">
    <property type="entry name" value="TPR-like_helical_dom_sf"/>
</dbReference>
<evidence type="ECO:0000256" key="3">
    <source>
        <dbReference type="ARBA" id="ARBA00022737"/>
    </source>
</evidence>
<organism evidence="7 8">
    <name type="scientific">Leptotrombidium deliense</name>
    <dbReference type="NCBI Taxonomy" id="299467"/>
    <lineage>
        <taxon>Eukaryota</taxon>
        <taxon>Metazoa</taxon>
        <taxon>Ecdysozoa</taxon>
        <taxon>Arthropoda</taxon>
        <taxon>Chelicerata</taxon>
        <taxon>Arachnida</taxon>
        <taxon>Acari</taxon>
        <taxon>Acariformes</taxon>
        <taxon>Trombidiformes</taxon>
        <taxon>Prostigmata</taxon>
        <taxon>Anystina</taxon>
        <taxon>Parasitengona</taxon>
        <taxon>Trombiculoidea</taxon>
        <taxon>Trombiculidae</taxon>
        <taxon>Leptotrombidium</taxon>
    </lineage>
</organism>
<protein>
    <submittedName>
        <fullName evidence="7">Mitochondrial import receptor subunit TOM70-like protein</fullName>
    </submittedName>
</protein>
<evidence type="ECO:0000256" key="4">
    <source>
        <dbReference type="ARBA" id="ARBA00022803"/>
    </source>
</evidence>
<accession>A0A443RSY7</accession>
<comment type="caution">
    <text evidence="7">The sequence shown here is derived from an EMBL/GenBank/DDBJ whole genome shotgun (WGS) entry which is preliminary data.</text>
</comment>
<keyword evidence="4" id="KW-0802">TPR repeat</keyword>
<dbReference type="OrthoDB" id="66418at2759"/>
<name>A0A443RSY7_9ACAR</name>
<dbReference type="STRING" id="299467.A0A443RSY7"/>
<sequence>MFHDGRAAVYEKLKDLKNFHKDCEAAINLDKNYVNTYRRRGQLLWKLDEYLKATEDLISVCIVQKFEDKKSIEEAEKAILQLCEKPADDLHLNINMFSQNQFIVDRKYFRQFNRHPLYQIFPKLFGKEAESMAFIKTIGYMGYQTGETESPFHPSITAFFASSDAPRQKIFEDFMSPSALIMLNATFYIISHNYSIAENQLEEIMKLYEKNPDFST</sequence>
<dbReference type="GO" id="GO:0030943">
    <property type="term" value="F:mitochondrion targeting sequence binding"/>
    <property type="evidence" value="ECO:0007669"/>
    <property type="project" value="TreeGrafter"/>
</dbReference>
<keyword evidence="7" id="KW-0675">Receptor</keyword>
<dbReference type="PANTHER" id="PTHR46208:SF1">
    <property type="entry name" value="MITOCHONDRIAL IMPORT RECEPTOR SUBUNIT TOM70"/>
    <property type="match status" value="1"/>
</dbReference>
<evidence type="ECO:0000313" key="8">
    <source>
        <dbReference type="Proteomes" id="UP000288716"/>
    </source>
</evidence>
<dbReference type="GO" id="GO:0045039">
    <property type="term" value="P:protein insertion into mitochondrial inner membrane"/>
    <property type="evidence" value="ECO:0007669"/>
    <property type="project" value="TreeGrafter"/>
</dbReference>
<reference evidence="7 8" key="1">
    <citation type="journal article" date="2018" name="Gigascience">
        <title>Genomes of trombidid mites reveal novel predicted allergens and laterally-transferred genes associated with secondary metabolism.</title>
        <authorList>
            <person name="Dong X."/>
            <person name="Chaisiri K."/>
            <person name="Xia D."/>
            <person name="Armstrong S.D."/>
            <person name="Fang Y."/>
            <person name="Donnelly M.J."/>
            <person name="Kadowaki T."/>
            <person name="McGarry J.W."/>
            <person name="Darby A.C."/>
            <person name="Makepeace B.L."/>
        </authorList>
    </citation>
    <scope>NUCLEOTIDE SEQUENCE [LARGE SCALE GENOMIC DNA]</scope>
    <source>
        <strain evidence="7">UoL-UT</strain>
    </source>
</reference>
<dbReference type="GO" id="GO:0008320">
    <property type="term" value="F:protein transmembrane transporter activity"/>
    <property type="evidence" value="ECO:0007669"/>
    <property type="project" value="TreeGrafter"/>
</dbReference>
<dbReference type="AlphaFoldDB" id="A0A443RSY7"/>
<dbReference type="EMBL" id="NCKV01039913">
    <property type="protein sequence ID" value="RWS18426.1"/>
    <property type="molecule type" value="Genomic_DNA"/>
</dbReference>
<dbReference type="Proteomes" id="UP000288716">
    <property type="component" value="Unassembled WGS sequence"/>
</dbReference>
<dbReference type="SUPFAM" id="SSF48452">
    <property type="entry name" value="TPR-like"/>
    <property type="match status" value="1"/>
</dbReference>
<evidence type="ECO:0000313" key="7">
    <source>
        <dbReference type="EMBL" id="RWS18426.1"/>
    </source>
</evidence>
<dbReference type="PANTHER" id="PTHR46208">
    <property type="entry name" value="MITOCHONDRIAL IMPORT RECEPTOR SUBUNIT TOM70"/>
    <property type="match status" value="1"/>
</dbReference>
<feature type="non-terminal residue" evidence="7">
    <location>
        <position position="216"/>
    </location>
</feature>
<keyword evidence="8" id="KW-1185">Reference proteome</keyword>
<dbReference type="GO" id="GO:0030150">
    <property type="term" value="P:protein import into mitochondrial matrix"/>
    <property type="evidence" value="ECO:0007669"/>
    <property type="project" value="TreeGrafter"/>
</dbReference>
<comment type="subcellular location">
    <subcellularLocation>
        <location evidence="1">Membrane</location>
    </subcellularLocation>
</comment>
<dbReference type="VEuPathDB" id="VectorBase:LDEU013614"/>
<keyword evidence="3" id="KW-0677">Repeat</keyword>
<gene>
    <name evidence="7" type="ORF">B4U80_12503</name>
</gene>
<keyword evidence="2" id="KW-0812">Transmembrane</keyword>
<keyword evidence="6" id="KW-0472">Membrane</keyword>
<evidence type="ECO:0000256" key="1">
    <source>
        <dbReference type="ARBA" id="ARBA00004370"/>
    </source>
</evidence>
<dbReference type="GO" id="GO:0005741">
    <property type="term" value="C:mitochondrial outer membrane"/>
    <property type="evidence" value="ECO:0007669"/>
    <property type="project" value="TreeGrafter"/>
</dbReference>
<evidence type="ECO:0000256" key="6">
    <source>
        <dbReference type="ARBA" id="ARBA00023136"/>
    </source>
</evidence>
<keyword evidence="5" id="KW-1133">Transmembrane helix</keyword>